<dbReference type="CDD" id="cd05289">
    <property type="entry name" value="MDR_like_2"/>
    <property type="match status" value="1"/>
</dbReference>
<dbReference type="GO" id="GO:0016491">
    <property type="term" value="F:oxidoreductase activity"/>
    <property type="evidence" value="ECO:0007669"/>
    <property type="project" value="UniProtKB-KW"/>
</dbReference>
<dbReference type="PANTHER" id="PTHR44013">
    <property type="entry name" value="ZINC-TYPE ALCOHOL DEHYDROGENASE-LIKE PROTEIN C16A3.02C"/>
    <property type="match status" value="1"/>
</dbReference>
<organism evidence="2 3">
    <name type="scientific">Ferrimicrobium acidiphilum</name>
    <dbReference type="NCBI Taxonomy" id="121039"/>
    <lineage>
        <taxon>Bacteria</taxon>
        <taxon>Bacillati</taxon>
        <taxon>Actinomycetota</taxon>
        <taxon>Acidimicrobiia</taxon>
        <taxon>Acidimicrobiales</taxon>
        <taxon>Acidimicrobiaceae</taxon>
        <taxon>Ferrimicrobium</taxon>
    </lineage>
</organism>
<feature type="domain" description="Enoyl reductase (ER)" evidence="1">
    <location>
        <begin position="10"/>
        <end position="302"/>
    </location>
</feature>
<dbReference type="InterPro" id="IPR020843">
    <property type="entry name" value="ER"/>
</dbReference>
<dbReference type="InterPro" id="IPR036291">
    <property type="entry name" value="NAD(P)-bd_dom_sf"/>
</dbReference>
<dbReference type="Gene3D" id="3.40.50.720">
    <property type="entry name" value="NAD(P)-binding Rossmann-like Domain"/>
    <property type="match status" value="1"/>
</dbReference>
<dbReference type="InterPro" id="IPR052733">
    <property type="entry name" value="Chloroplast_QOR"/>
</dbReference>
<dbReference type="SMART" id="SM00829">
    <property type="entry name" value="PKS_ER"/>
    <property type="match status" value="1"/>
</dbReference>
<proteinExistence type="predicted"/>
<gene>
    <name evidence="2" type="ORF">AB6A68_13650</name>
</gene>
<keyword evidence="3" id="KW-1185">Reference proteome</keyword>
<protein>
    <submittedName>
        <fullName evidence="2">NADP-dependent oxidoreductase</fullName>
        <ecNumber evidence="2">1.-.-.-</ecNumber>
    </submittedName>
</protein>
<dbReference type="InterPro" id="IPR011032">
    <property type="entry name" value="GroES-like_sf"/>
</dbReference>
<dbReference type="EC" id="1.-.-.-" evidence="2"/>
<comment type="caution">
    <text evidence="2">The sequence shown here is derived from an EMBL/GenBank/DDBJ whole genome shotgun (WGS) entry which is preliminary data.</text>
</comment>
<dbReference type="InterPro" id="IPR013154">
    <property type="entry name" value="ADH-like_N"/>
</dbReference>
<name>A0ABV3Y5L4_9ACTN</name>
<accession>A0ABV3Y5L4</accession>
<keyword evidence="2" id="KW-0560">Oxidoreductase</keyword>
<dbReference type="RefSeq" id="WP_298386145.1">
    <property type="nucleotide sequence ID" value="NZ_JBFSHR010000099.1"/>
</dbReference>
<reference evidence="2 3" key="1">
    <citation type="submission" date="2024-07" db="EMBL/GenBank/DDBJ databases">
        <title>Draft Genome Sequence of Ferrimicrobium acidiphilum Strain YE2023, Isolated from a Pulp of Bioleach Reactor.</title>
        <authorList>
            <person name="Elkina Y.A."/>
            <person name="Bulaeva A.G."/>
            <person name="Beletsky A.V."/>
            <person name="Mardanov A.V."/>
        </authorList>
    </citation>
    <scope>NUCLEOTIDE SEQUENCE [LARGE SCALE GENOMIC DNA]</scope>
    <source>
        <strain evidence="2 3">YE2023</strain>
    </source>
</reference>
<dbReference type="SUPFAM" id="SSF50129">
    <property type="entry name" value="GroES-like"/>
    <property type="match status" value="1"/>
</dbReference>
<sequence>MNAVYYQQFGSLDVLDFGDLDVPQLGPDSVLVQVAAASVNPVDWKVMSGGLSTRITSVFPVVPGWDLAGVVREVGPSVTQVEVGDAVWGYARMDYVHHGTFAEFTAVPERVLAPRPPSLTASEAAAMPLAALTAYQALVHRIQLNAEDKLLVIGGAGGVGGFAIQIARALGATVYATGSLQNHSYLESLGAHPVKHGVEQLKALNAEGLTAVLDLYGGEPLQEGIRLLKGAKRVVTIADPTIIAQGGHYVFVQPSRTDLDALSALVQHDQLHAHIQEHFPLEQVKAAFAVSMEGHVRGKLVIDIAEI</sequence>
<dbReference type="SUPFAM" id="SSF51735">
    <property type="entry name" value="NAD(P)-binding Rossmann-fold domains"/>
    <property type="match status" value="1"/>
</dbReference>
<evidence type="ECO:0000259" key="1">
    <source>
        <dbReference type="SMART" id="SM00829"/>
    </source>
</evidence>
<dbReference type="Pfam" id="PF13602">
    <property type="entry name" value="ADH_zinc_N_2"/>
    <property type="match status" value="1"/>
</dbReference>
<dbReference type="Gene3D" id="3.90.180.10">
    <property type="entry name" value="Medium-chain alcohol dehydrogenases, catalytic domain"/>
    <property type="match status" value="1"/>
</dbReference>
<dbReference type="PANTHER" id="PTHR44013:SF1">
    <property type="entry name" value="ZINC-TYPE ALCOHOL DEHYDROGENASE-LIKE PROTEIN C16A3.02C"/>
    <property type="match status" value="1"/>
</dbReference>
<evidence type="ECO:0000313" key="3">
    <source>
        <dbReference type="Proteomes" id="UP001560267"/>
    </source>
</evidence>
<dbReference type="Proteomes" id="UP001560267">
    <property type="component" value="Unassembled WGS sequence"/>
</dbReference>
<dbReference type="EMBL" id="JBFSHR010000099">
    <property type="protein sequence ID" value="MEX6430866.1"/>
    <property type="molecule type" value="Genomic_DNA"/>
</dbReference>
<dbReference type="Pfam" id="PF08240">
    <property type="entry name" value="ADH_N"/>
    <property type="match status" value="1"/>
</dbReference>
<evidence type="ECO:0000313" key="2">
    <source>
        <dbReference type="EMBL" id="MEX6430866.1"/>
    </source>
</evidence>